<reference evidence="5 6" key="1">
    <citation type="submission" date="2014-11" db="EMBL/GenBank/DDBJ databases">
        <authorList>
            <person name="Wibberg Daniel"/>
        </authorList>
    </citation>
    <scope>NUCLEOTIDE SEQUENCE [LARGE SCALE GENOMIC DNA]</scope>
    <source>
        <strain evidence="5">Rhizoctonia solani AG1-IB 7/3/14</strain>
    </source>
</reference>
<dbReference type="Pfam" id="PF11951">
    <property type="entry name" value="Fungal_trans_2"/>
    <property type="match status" value="1"/>
</dbReference>
<dbReference type="GO" id="GO:0000981">
    <property type="term" value="F:DNA-binding transcription factor activity, RNA polymerase II-specific"/>
    <property type="evidence" value="ECO:0007669"/>
    <property type="project" value="InterPro"/>
</dbReference>
<keyword evidence="6" id="KW-1185">Reference proteome</keyword>
<comment type="subcellular location">
    <subcellularLocation>
        <location evidence="1">Nucleus</location>
    </subcellularLocation>
</comment>
<accession>A0A0B7FYT9</accession>
<dbReference type="EMBL" id="LN679154">
    <property type="protein sequence ID" value="CEL61362.1"/>
    <property type="molecule type" value="Genomic_DNA"/>
</dbReference>
<evidence type="ECO:0000313" key="6">
    <source>
        <dbReference type="Proteomes" id="UP000059188"/>
    </source>
</evidence>
<dbReference type="PANTHER" id="PTHR37534">
    <property type="entry name" value="TRANSCRIPTIONAL ACTIVATOR PROTEIN UGA3"/>
    <property type="match status" value="1"/>
</dbReference>
<dbReference type="Proteomes" id="UP000059188">
    <property type="component" value="Unassembled WGS sequence"/>
</dbReference>
<dbReference type="SUPFAM" id="SSF57701">
    <property type="entry name" value="Zn2/Cys6 DNA-binding domain"/>
    <property type="match status" value="1"/>
</dbReference>
<dbReference type="AlphaFoldDB" id="A0A0B7FYT9"/>
<organism evidence="5 6">
    <name type="scientific">Thanatephorus cucumeris (strain AG1-IB / isolate 7/3/14)</name>
    <name type="common">Lettuce bottom rot fungus</name>
    <name type="synonym">Rhizoctonia solani</name>
    <dbReference type="NCBI Taxonomy" id="1108050"/>
    <lineage>
        <taxon>Eukaryota</taxon>
        <taxon>Fungi</taxon>
        <taxon>Dikarya</taxon>
        <taxon>Basidiomycota</taxon>
        <taxon>Agaricomycotina</taxon>
        <taxon>Agaricomycetes</taxon>
        <taxon>Cantharellales</taxon>
        <taxon>Ceratobasidiaceae</taxon>
        <taxon>Rhizoctonia</taxon>
        <taxon>Rhizoctonia solani AG-1</taxon>
    </lineage>
</organism>
<evidence type="ECO:0000256" key="2">
    <source>
        <dbReference type="ARBA" id="ARBA00023242"/>
    </source>
</evidence>
<evidence type="ECO:0000256" key="1">
    <source>
        <dbReference type="ARBA" id="ARBA00004123"/>
    </source>
</evidence>
<feature type="domain" description="Zn(2)-C6 fungal-type" evidence="4">
    <location>
        <begin position="8"/>
        <end position="38"/>
    </location>
</feature>
<gene>
    <name evidence="5" type="ORF">RSOLAG1IB_09965</name>
</gene>
<dbReference type="PANTHER" id="PTHR37534:SF46">
    <property type="entry name" value="ZN(II)2CYS6 TRANSCRIPTION FACTOR (EUROFUNG)"/>
    <property type="match status" value="1"/>
</dbReference>
<dbReference type="InterPro" id="IPR021858">
    <property type="entry name" value="Fun_TF"/>
</dbReference>
<dbReference type="GO" id="GO:0005634">
    <property type="term" value="C:nucleus"/>
    <property type="evidence" value="ECO:0007669"/>
    <property type="project" value="UniProtKB-SubCell"/>
</dbReference>
<dbReference type="InterPro" id="IPR001138">
    <property type="entry name" value="Zn2Cys6_DnaBD"/>
</dbReference>
<dbReference type="InterPro" id="IPR036864">
    <property type="entry name" value="Zn2-C6_fun-type_DNA-bd_sf"/>
</dbReference>
<feature type="region of interest" description="Disordered" evidence="3">
    <location>
        <begin position="112"/>
        <end position="137"/>
    </location>
</feature>
<dbReference type="OrthoDB" id="3240243at2759"/>
<dbReference type="GO" id="GO:0008270">
    <property type="term" value="F:zinc ion binding"/>
    <property type="evidence" value="ECO:0007669"/>
    <property type="project" value="InterPro"/>
</dbReference>
<keyword evidence="2" id="KW-0539">Nucleus</keyword>
<proteinExistence type="predicted"/>
<evidence type="ECO:0000259" key="4">
    <source>
        <dbReference type="PROSITE" id="PS00463"/>
    </source>
</evidence>
<feature type="compositionally biased region" description="Polar residues" evidence="3">
    <location>
        <begin position="127"/>
        <end position="137"/>
    </location>
</feature>
<name>A0A0B7FYT9_THACB</name>
<protein>
    <recommendedName>
        <fullName evidence="4">Zn(2)-C6 fungal-type domain-containing protein</fullName>
    </recommendedName>
</protein>
<dbReference type="PROSITE" id="PS00463">
    <property type="entry name" value="ZN2_CY6_FUNGAL_1"/>
    <property type="match status" value="1"/>
</dbReference>
<sequence length="561" mass="62257">MSSLSNPGCGTCKSRKTNCDRTWGAAGCRRCTEDGLGCRRRIPIFRNNVKTIGAPNTEYTTHRGCITYNPSTRIPHNPGPNHSELADSTMSVGLLALPSSGSTSTVHWIIPSHQKDIGPSPPIPIHSTENSTPSTRKSTALNIQALAPAPPVEAVGSPHESAALARLAIGNRALAQPLVPTRSRSYITASKRRFGANPYSTSDFRLPMGPVIRRSGLYFDHEDPENIRTSLLDGLSLDREVESNTLPFLLHSTSTTDYDLTDYIVFQKHLMSGVFRARACEELTREVALEAMEASHELLCAMWRVGSLANVLSTMHLYAPIFRRACQESSHELVNFPRLLLTPNINLPCYALVDILQSFLTGRPMFFRYDLNFSLPQIEEVIKLDQGVGLRWLYGIPSQIILILARINTILEDHGSTIDEEQVRELGEDIGACASFLPSSINADPTLNMGRLMVQESWKLVAYVYLYMGLCGANSSDTRVIQVQKRFMRTLRGIKPLRHSDSFLIIPMTILGITTAAPAERDMILTRLRGVFECTKPGTLGHNLVTLLKDIWVRTRHRPAV</sequence>
<evidence type="ECO:0000313" key="5">
    <source>
        <dbReference type="EMBL" id="CEL61362.1"/>
    </source>
</evidence>
<evidence type="ECO:0000256" key="3">
    <source>
        <dbReference type="SAM" id="MobiDB-lite"/>
    </source>
</evidence>